<organism evidence="1">
    <name type="scientific">Myoviridae sp. ctj3P51</name>
    <dbReference type="NCBI Taxonomy" id="2826687"/>
    <lineage>
        <taxon>Viruses</taxon>
        <taxon>Duplodnaviria</taxon>
        <taxon>Heunggongvirae</taxon>
        <taxon>Uroviricota</taxon>
        <taxon>Caudoviricetes</taxon>
    </lineage>
</organism>
<reference evidence="1" key="1">
    <citation type="journal article" date="2021" name="Proc. Natl. Acad. Sci. U.S.A.">
        <title>A Catalog of Tens of Thousands of Viruses from Human Metagenomes Reveals Hidden Associations with Chronic Diseases.</title>
        <authorList>
            <person name="Tisza M.J."/>
            <person name="Buck C.B."/>
        </authorList>
    </citation>
    <scope>NUCLEOTIDE SEQUENCE</scope>
    <source>
        <strain evidence="1">Ctj3P51</strain>
    </source>
</reference>
<accession>A0A8S5NP11</accession>
<name>A0A8S5NP11_9CAUD</name>
<sequence>MKKFVRIQSEMNIEVTEGLQSIDMTNRDAHVADRLRVASAWVQSRVMIRKGSGVYPACIQNWDSVKALAANGKLTVGAETDDGDAEAEEILKRVENAHRDYQLRSEAARTDSIVGTKRTPKAKAATTEVGDIIEQ</sequence>
<protein>
    <submittedName>
        <fullName evidence="1">Uncharacterized protein</fullName>
    </submittedName>
</protein>
<dbReference type="EMBL" id="BK015217">
    <property type="protein sequence ID" value="DAD96449.1"/>
    <property type="molecule type" value="Genomic_DNA"/>
</dbReference>
<evidence type="ECO:0000313" key="1">
    <source>
        <dbReference type="EMBL" id="DAD96449.1"/>
    </source>
</evidence>
<proteinExistence type="predicted"/>